<accession>A0A1G7JEZ2</accession>
<feature type="domain" description="SusD-like N-terminal" evidence="7">
    <location>
        <begin position="68"/>
        <end position="230"/>
    </location>
</feature>
<keyword evidence="4" id="KW-0472">Membrane</keyword>
<evidence type="ECO:0000256" key="1">
    <source>
        <dbReference type="ARBA" id="ARBA00004442"/>
    </source>
</evidence>
<evidence type="ECO:0000259" key="7">
    <source>
        <dbReference type="Pfam" id="PF14322"/>
    </source>
</evidence>
<dbReference type="GO" id="GO:0009279">
    <property type="term" value="C:cell outer membrane"/>
    <property type="evidence" value="ECO:0007669"/>
    <property type="project" value="UniProtKB-SubCell"/>
</dbReference>
<evidence type="ECO:0000313" key="8">
    <source>
        <dbReference type="EMBL" id="SDF23453.1"/>
    </source>
</evidence>
<reference evidence="8 9" key="1">
    <citation type="submission" date="2016-10" db="EMBL/GenBank/DDBJ databases">
        <authorList>
            <person name="de Groot N.N."/>
        </authorList>
    </citation>
    <scope>NUCLEOTIDE SEQUENCE [LARGE SCALE GENOMIC DNA]</scope>
    <source>
        <strain evidence="8 9">DSM 16195</strain>
    </source>
</reference>
<evidence type="ECO:0000259" key="6">
    <source>
        <dbReference type="Pfam" id="PF07980"/>
    </source>
</evidence>
<evidence type="ECO:0000256" key="4">
    <source>
        <dbReference type="ARBA" id="ARBA00023136"/>
    </source>
</evidence>
<evidence type="ECO:0000256" key="3">
    <source>
        <dbReference type="ARBA" id="ARBA00022729"/>
    </source>
</evidence>
<dbReference type="Pfam" id="PF07980">
    <property type="entry name" value="SusD_RagB"/>
    <property type="match status" value="1"/>
</dbReference>
<keyword evidence="9" id="KW-1185">Reference proteome</keyword>
<name>A0A1G7JEZ2_9FLAO</name>
<evidence type="ECO:0000313" key="9">
    <source>
        <dbReference type="Proteomes" id="UP000199321"/>
    </source>
</evidence>
<dbReference type="InterPro" id="IPR033985">
    <property type="entry name" value="SusD-like_N"/>
</dbReference>
<dbReference type="EMBL" id="FNBA01000012">
    <property type="protein sequence ID" value="SDF23453.1"/>
    <property type="molecule type" value="Genomic_DNA"/>
</dbReference>
<feature type="domain" description="RagB/SusD" evidence="6">
    <location>
        <begin position="320"/>
        <end position="461"/>
    </location>
</feature>
<keyword evidence="3" id="KW-0732">Signal</keyword>
<proteinExistence type="inferred from homology"/>
<comment type="similarity">
    <text evidence="2">Belongs to the SusD family.</text>
</comment>
<gene>
    <name evidence="8" type="ORF">SAMN05421855_1122</name>
</gene>
<dbReference type="CDD" id="cd08977">
    <property type="entry name" value="SusD"/>
    <property type="match status" value="1"/>
</dbReference>
<dbReference type="OrthoDB" id="621570at2"/>
<dbReference type="RefSeq" id="WP_093145439.1">
    <property type="nucleotide sequence ID" value="NZ_BMWO01000016.1"/>
</dbReference>
<dbReference type="Gene3D" id="1.25.40.390">
    <property type="match status" value="1"/>
</dbReference>
<dbReference type="AlphaFoldDB" id="A0A1G7JEZ2"/>
<comment type="subcellular location">
    <subcellularLocation>
        <location evidence="1">Cell outer membrane</location>
    </subcellularLocation>
</comment>
<evidence type="ECO:0000256" key="2">
    <source>
        <dbReference type="ARBA" id="ARBA00006275"/>
    </source>
</evidence>
<dbReference type="InterPro" id="IPR011990">
    <property type="entry name" value="TPR-like_helical_dom_sf"/>
</dbReference>
<sequence>MKNTYKILIQSLKWTLILVLIPLVSCENIEVETPNHLLSGETLFTDPNTVEAAILSIYANLRDNVICTGAPQGMSNLMGNYADEITYYSTFSLAEEQFNKNTLVASNPTIEEIWNNAYNQIYAANAIIEGVEGSVYFTEDEQKQYIGEALFCRALVHFYLLNLYGDIPYCTTTDYRYNQTVSRQSEAEVYNQIISDLLQAKEVLTSTDESGEHLRPNKYTAMALLARCYLYTQNWEQAEAETTQLIENNGWETNIENVFLNNATSTLWQFSPNNNGGNTLEADTFIILAAPPSTRALSNHIVDAFEEDDLRKVHWVGQISDATNTFYYPYKYKIGLGAGVSQEYSIVFRMAEQYLIRAEARGRQGNISEALIDINKIRNRAGLNNTTATTETEVLAAVMQERKVELFTEHGHRFFDLKRNGQLDAVLGVTKPGWNHKNRLLPIPQRELLVNPNLQPQNQGY</sequence>
<dbReference type="SUPFAM" id="SSF48452">
    <property type="entry name" value="TPR-like"/>
    <property type="match status" value="1"/>
</dbReference>
<keyword evidence="5" id="KW-0998">Cell outer membrane</keyword>
<protein>
    <submittedName>
        <fullName evidence="8">SusD family protein</fullName>
    </submittedName>
</protein>
<organism evidence="8 9">
    <name type="scientific">Ulvibacter litoralis</name>
    <dbReference type="NCBI Taxonomy" id="227084"/>
    <lineage>
        <taxon>Bacteria</taxon>
        <taxon>Pseudomonadati</taxon>
        <taxon>Bacteroidota</taxon>
        <taxon>Flavobacteriia</taxon>
        <taxon>Flavobacteriales</taxon>
        <taxon>Flavobacteriaceae</taxon>
        <taxon>Ulvibacter</taxon>
    </lineage>
</organism>
<dbReference type="STRING" id="227084.SAMN05421855_1122"/>
<dbReference type="Proteomes" id="UP000199321">
    <property type="component" value="Unassembled WGS sequence"/>
</dbReference>
<dbReference type="Pfam" id="PF14322">
    <property type="entry name" value="SusD-like_3"/>
    <property type="match status" value="1"/>
</dbReference>
<evidence type="ECO:0000256" key="5">
    <source>
        <dbReference type="ARBA" id="ARBA00023237"/>
    </source>
</evidence>
<dbReference type="InterPro" id="IPR012944">
    <property type="entry name" value="SusD_RagB_dom"/>
</dbReference>